<accession>A0A875S2K8</accession>
<name>A0A875S2K8_EENNA</name>
<dbReference type="Gene3D" id="2.130.10.10">
    <property type="entry name" value="YVTN repeat-like/Quinoprotein amine dehydrogenase"/>
    <property type="match status" value="1"/>
</dbReference>
<dbReference type="Proteomes" id="UP000662931">
    <property type="component" value="Chromosome 1"/>
</dbReference>
<dbReference type="SUPFAM" id="SSF50978">
    <property type="entry name" value="WD40 repeat-like"/>
    <property type="match status" value="1"/>
</dbReference>
<dbReference type="RefSeq" id="XP_038778140.1">
    <property type="nucleotide sequence ID" value="XM_038922212.1"/>
</dbReference>
<protein>
    <submittedName>
        <fullName evidence="2">Uncharacterized protein</fullName>
    </submittedName>
</protein>
<proteinExistence type="predicted"/>
<dbReference type="OrthoDB" id="1914839at2759"/>
<evidence type="ECO:0000256" key="1">
    <source>
        <dbReference type="SAM" id="MobiDB-lite"/>
    </source>
</evidence>
<keyword evidence="3" id="KW-1185">Reference proteome</keyword>
<evidence type="ECO:0000313" key="3">
    <source>
        <dbReference type="Proteomes" id="UP000662931"/>
    </source>
</evidence>
<organism evidence="2 3">
    <name type="scientific">Eeniella nana</name>
    <name type="common">Yeast</name>
    <name type="synonym">Brettanomyces nanus</name>
    <dbReference type="NCBI Taxonomy" id="13502"/>
    <lineage>
        <taxon>Eukaryota</taxon>
        <taxon>Fungi</taxon>
        <taxon>Dikarya</taxon>
        <taxon>Ascomycota</taxon>
        <taxon>Saccharomycotina</taxon>
        <taxon>Pichiomycetes</taxon>
        <taxon>Pichiales</taxon>
        <taxon>Pichiaceae</taxon>
        <taxon>Brettanomyces</taxon>
    </lineage>
</organism>
<feature type="region of interest" description="Disordered" evidence="1">
    <location>
        <begin position="218"/>
        <end position="250"/>
    </location>
</feature>
<dbReference type="InterPro" id="IPR036322">
    <property type="entry name" value="WD40_repeat_dom_sf"/>
</dbReference>
<dbReference type="KEGG" id="bnn:FOA43_001906"/>
<dbReference type="EMBL" id="CP064812">
    <property type="protein sequence ID" value="QPG74575.1"/>
    <property type="molecule type" value="Genomic_DNA"/>
</dbReference>
<dbReference type="InterPro" id="IPR015943">
    <property type="entry name" value="WD40/YVTN_repeat-like_dom_sf"/>
</dbReference>
<sequence>MGNRQGSVVIQVLEPLFVWLGSKKASDAFSPDSPIRYRFDLSYVIELASFVTFITCTAFIALKITVGSEEEPKQLDNMQITIVPGSSVTQQSDDSAIVSSVVPSLKSKELSHGHFLDVVRVTTSTCPFIISVGMDHKVLVWSPLMNPIPVPTQLPISGRFLPVTQVVMSSSGSLIAVFSKCGVVKCWSRLSMSWIWTIHAGGLENKQPLEAFFRTRHSPGMRSRKGQKKNDLTQRKHVRMEKDDNEETQHDERGRFAVFMTRNESSATSTTVGSRMLARATRSLSVDSKFDASTDMKKLSDNTEKDFLIVLRNGLLLTIDCTDGSIEKENVFESIIGGKKDTDYGSIVACKKLLTPRMNDRIVFALSDGSLIVSTAIGTKWRSRRIEAKGGYNKEGDNNSGRKFHYSASSSPVILATVPFVGMIVRVLDLWAQLIDVQSGILLKEWPIGQVKEGTFRVFHPEPSHCRFCGCASVTSFSVAYTELESNTLILHTFSMENRAKNAICLRVERDPRETRCLGFASVTQHQHWLTGVEGWGATDLDVVMGVRQKERSVDKDVQGGVLVKCYEAVKKTGVLRKRKESKGKFMGVQSAPIHHLWEGFTMSADGQVNYYEIPNGDKSGLLIKKIGPVEKFGHKSIVASFGNVMKVLYLGNDNLIEEGDGESATVANLGQASNSLSFINRRRRLHLRRYDLTHSANFNG</sequence>
<reference evidence="2" key="1">
    <citation type="submission" date="2020-10" db="EMBL/GenBank/DDBJ databases">
        <authorList>
            <person name="Roach M.J.R."/>
        </authorList>
    </citation>
    <scope>NUCLEOTIDE SEQUENCE</scope>
    <source>
        <strain evidence="2">CBS 1945</strain>
    </source>
</reference>
<evidence type="ECO:0000313" key="2">
    <source>
        <dbReference type="EMBL" id="QPG74575.1"/>
    </source>
</evidence>
<gene>
    <name evidence="2" type="ORF">FOA43_001906</name>
</gene>
<dbReference type="AlphaFoldDB" id="A0A875S2K8"/>
<feature type="compositionally biased region" description="Basic residues" evidence="1">
    <location>
        <begin position="218"/>
        <end position="227"/>
    </location>
</feature>
<dbReference type="GeneID" id="62195307"/>